<dbReference type="RefSeq" id="WP_055153001.1">
    <property type="nucleotide sequence ID" value="NZ_CYZU01000017.1"/>
</dbReference>
<keyword evidence="5 6" id="KW-0472">Membrane</keyword>
<dbReference type="PANTHER" id="PTHR23513">
    <property type="entry name" value="INTEGRAL MEMBRANE EFFLUX PROTEIN-RELATED"/>
    <property type="match status" value="1"/>
</dbReference>
<feature type="transmembrane region" description="Helical" evidence="6">
    <location>
        <begin position="148"/>
        <end position="168"/>
    </location>
</feature>
<evidence type="ECO:0000256" key="3">
    <source>
        <dbReference type="ARBA" id="ARBA00022692"/>
    </source>
</evidence>
<evidence type="ECO:0000256" key="4">
    <source>
        <dbReference type="ARBA" id="ARBA00022989"/>
    </source>
</evidence>
<evidence type="ECO:0000256" key="1">
    <source>
        <dbReference type="ARBA" id="ARBA00004651"/>
    </source>
</evidence>
<feature type="transmembrane region" description="Helical" evidence="6">
    <location>
        <begin position="262"/>
        <end position="283"/>
    </location>
</feature>
<sequence length="431" mass="46808">MKNFKKLFQGLHSFILLWATQSFSELGSSMTSYALVIWAYQQTGSALTSALLTVCSYAPYVLLSIFAGALSDRWDKKRTMLVCDSLAAASTLLVFFLLGTGRLEIWHLYLINGFNGLMNTIQQPSSDVAVSLLTPKEQYQRAGGMRSFSNSLITILSPVIATAIFSLFGMTAVIAFDFLTFGIAFITLAFFIPIPAVKVSAGKAQETVLQAAGKGLQFLTRNKGIFYLILFLSAINLTASMYNAALPAMLLSRNGGSEAALGLVNACSGIANVAGSLFASFASKPKSRVRVITNSLLFSMSTENFLLALGHSAPVWCLGALLGWLFIPIMNTNMDVLLRTHIPVELQGRVYAIRNTFQFFTIPIGYFLGGICVDKVFEPYMSQKAADSLPGLLFGTGKGSGAAMLFLILGFIGVITCLIFRKNKHIWALEE</sequence>
<feature type="transmembrane region" description="Helical" evidence="6">
    <location>
        <begin position="304"/>
        <end position="327"/>
    </location>
</feature>
<dbReference type="GO" id="GO:0005886">
    <property type="term" value="C:plasma membrane"/>
    <property type="evidence" value="ECO:0007669"/>
    <property type="project" value="UniProtKB-SubCell"/>
</dbReference>
<evidence type="ECO:0000256" key="5">
    <source>
        <dbReference type="ARBA" id="ARBA00023136"/>
    </source>
</evidence>
<dbReference type="CDD" id="cd06173">
    <property type="entry name" value="MFS_MefA_like"/>
    <property type="match status" value="1"/>
</dbReference>
<dbReference type="AlphaFoldDB" id="A0A174EUC9"/>
<protein>
    <submittedName>
        <fullName evidence="7">Enterobactin exporter EntS</fullName>
    </submittedName>
</protein>
<dbReference type="STRING" id="39482.ERS852491_02136"/>
<evidence type="ECO:0000313" key="7">
    <source>
        <dbReference type="EMBL" id="CUO41364.1"/>
    </source>
</evidence>
<dbReference type="Proteomes" id="UP000095544">
    <property type="component" value="Unassembled WGS sequence"/>
</dbReference>
<feature type="transmembrane region" description="Helical" evidence="6">
    <location>
        <begin position="81"/>
        <end position="99"/>
    </location>
</feature>
<dbReference type="OrthoDB" id="9763297at2"/>
<name>A0A174EUC9_9FIRM</name>
<comment type="subcellular location">
    <subcellularLocation>
        <location evidence="1">Cell membrane</location>
        <topology evidence="1">Multi-pass membrane protein</topology>
    </subcellularLocation>
</comment>
<dbReference type="EMBL" id="CYZU01000017">
    <property type="protein sequence ID" value="CUO41364.1"/>
    <property type="molecule type" value="Genomic_DNA"/>
</dbReference>
<organism evidence="7 8">
    <name type="scientific">Faecalicatena contorta</name>
    <dbReference type="NCBI Taxonomy" id="39482"/>
    <lineage>
        <taxon>Bacteria</taxon>
        <taxon>Bacillati</taxon>
        <taxon>Bacillota</taxon>
        <taxon>Clostridia</taxon>
        <taxon>Lachnospirales</taxon>
        <taxon>Lachnospiraceae</taxon>
        <taxon>Faecalicatena</taxon>
    </lineage>
</organism>
<feature type="transmembrane region" description="Helical" evidence="6">
    <location>
        <begin position="46"/>
        <end position="69"/>
    </location>
</feature>
<evidence type="ECO:0000256" key="2">
    <source>
        <dbReference type="ARBA" id="ARBA00022475"/>
    </source>
</evidence>
<evidence type="ECO:0000313" key="8">
    <source>
        <dbReference type="Proteomes" id="UP000095544"/>
    </source>
</evidence>
<keyword evidence="4 6" id="KW-1133">Transmembrane helix</keyword>
<dbReference type="InterPro" id="IPR036259">
    <property type="entry name" value="MFS_trans_sf"/>
</dbReference>
<evidence type="ECO:0000256" key="6">
    <source>
        <dbReference type="SAM" id="Phobius"/>
    </source>
</evidence>
<dbReference type="Gene3D" id="1.20.1250.20">
    <property type="entry name" value="MFS general substrate transporter like domains"/>
    <property type="match status" value="1"/>
</dbReference>
<keyword evidence="2" id="KW-1003">Cell membrane</keyword>
<dbReference type="GO" id="GO:0022857">
    <property type="term" value="F:transmembrane transporter activity"/>
    <property type="evidence" value="ECO:0007669"/>
    <property type="project" value="InterPro"/>
</dbReference>
<accession>A0A174EUC9</accession>
<feature type="transmembrane region" description="Helical" evidence="6">
    <location>
        <begin position="224"/>
        <end position="242"/>
    </location>
</feature>
<dbReference type="PANTHER" id="PTHR23513:SF11">
    <property type="entry name" value="STAPHYLOFERRIN A TRANSPORTER"/>
    <property type="match status" value="1"/>
</dbReference>
<reference evidence="7 8" key="1">
    <citation type="submission" date="2015-09" db="EMBL/GenBank/DDBJ databases">
        <authorList>
            <consortium name="Pathogen Informatics"/>
        </authorList>
    </citation>
    <scope>NUCLEOTIDE SEQUENCE [LARGE SCALE GENOMIC DNA]</scope>
    <source>
        <strain evidence="7 8">2789STDY5834876</strain>
    </source>
</reference>
<feature type="transmembrane region" description="Helical" evidence="6">
    <location>
        <begin position="174"/>
        <end position="194"/>
    </location>
</feature>
<dbReference type="SUPFAM" id="SSF103473">
    <property type="entry name" value="MFS general substrate transporter"/>
    <property type="match status" value="1"/>
</dbReference>
<keyword evidence="3 6" id="KW-0812">Transmembrane</keyword>
<dbReference type="InterPro" id="IPR011701">
    <property type="entry name" value="MFS"/>
</dbReference>
<proteinExistence type="predicted"/>
<gene>
    <name evidence="7" type="ORF">ERS852491_02136</name>
</gene>
<dbReference type="Pfam" id="PF07690">
    <property type="entry name" value="MFS_1"/>
    <property type="match status" value="2"/>
</dbReference>
<feature type="transmembrane region" description="Helical" evidence="6">
    <location>
        <begin position="402"/>
        <end position="420"/>
    </location>
</feature>